<dbReference type="EMBL" id="BJWL01000015">
    <property type="protein sequence ID" value="GFZ02403.1"/>
    <property type="molecule type" value="Genomic_DNA"/>
</dbReference>
<accession>A0A7J0FUQ2</accession>
<feature type="compositionally biased region" description="Polar residues" evidence="1">
    <location>
        <begin position="71"/>
        <end position="92"/>
    </location>
</feature>
<reference evidence="2 3" key="1">
    <citation type="submission" date="2019-07" db="EMBL/GenBank/DDBJ databases">
        <title>De Novo Assembly of kiwifruit Actinidia rufa.</title>
        <authorList>
            <person name="Sugita-Konishi S."/>
            <person name="Sato K."/>
            <person name="Mori E."/>
            <person name="Abe Y."/>
            <person name="Kisaki G."/>
            <person name="Hamano K."/>
            <person name="Suezawa K."/>
            <person name="Otani M."/>
            <person name="Fukuda T."/>
            <person name="Manabe T."/>
            <person name="Gomi K."/>
            <person name="Tabuchi M."/>
            <person name="Akimitsu K."/>
            <person name="Kataoka I."/>
        </authorList>
    </citation>
    <scope>NUCLEOTIDE SEQUENCE [LARGE SCALE GENOMIC DNA]</scope>
    <source>
        <strain evidence="3">cv. Fuchu</strain>
    </source>
</reference>
<protein>
    <submittedName>
        <fullName evidence="2">Uncharacterized protein</fullName>
    </submittedName>
</protein>
<evidence type="ECO:0000256" key="1">
    <source>
        <dbReference type="SAM" id="MobiDB-lite"/>
    </source>
</evidence>
<feature type="compositionally biased region" description="Basic and acidic residues" evidence="1">
    <location>
        <begin position="309"/>
        <end position="318"/>
    </location>
</feature>
<organism evidence="2 3">
    <name type="scientific">Actinidia rufa</name>
    <dbReference type="NCBI Taxonomy" id="165716"/>
    <lineage>
        <taxon>Eukaryota</taxon>
        <taxon>Viridiplantae</taxon>
        <taxon>Streptophyta</taxon>
        <taxon>Embryophyta</taxon>
        <taxon>Tracheophyta</taxon>
        <taxon>Spermatophyta</taxon>
        <taxon>Magnoliopsida</taxon>
        <taxon>eudicotyledons</taxon>
        <taxon>Gunneridae</taxon>
        <taxon>Pentapetalae</taxon>
        <taxon>asterids</taxon>
        <taxon>Ericales</taxon>
        <taxon>Actinidiaceae</taxon>
        <taxon>Actinidia</taxon>
    </lineage>
</organism>
<sequence length="437" mass="47417">MPYGGGTVSVGVRKEMESHNGLIHGRSGEIAHLTHRRGGEGVPAHVVLPLLLVITKCCPCSDVNLALINSPSLTRPSHSDSPSPKGSPSVNVPSPIERENNIMTQSELDRFRESYSIPSNVQIRLPEVNETIAFTRPGEETGVPRVPRSWGSLGKHCNIPPVLSLTVQKRLDEILDSLVSGNTFKIKEVLESKSFRRCSRSTPKSIVIVVGTTARIYRLAGQLQSKATRVSLTISEVKLVKAIIPMLRRIDAGKLAQMAKGSKASTLKSSKAAIPKISKVATSVAKGMVIREKQPRNEVSDISPSKKSKTIDDSKGKETMLPPDAKKKATKPIKTTSMGVKLREGTSVNPCDVLGLNASMLENPTAAEKLLESMVHPFAPEEFGKLDLDRAIPKLFYRIGHVVILASSLTGHGTELRDEAMTQQARADSIRIEMARA</sequence>
<feature type="region of interest" description="Disordered" evidence="1">
    <location>
        <begin position="71"/>
        <end position="97"/>
    </location>
</feature>
<gene>
    <name evidence="2" type="ORF">Acr_15g0010110</name>
</gene>
<feature type="region of interest" description="Disordered" evidence="1">
    <location>
        <begin position="291"/>
        <end position="334"/>
    </location>
</feature>
<proteinExistence type="predicted"/>
<evidence type="ECO:0000313" key="3">
    <source>
        <dbReference type="Proteomes" id="UP000585474"/>
    </source>
</evidence>
<dbReference type="AlphaFoldDB" id="A0A7J0FUQ2"/>
<dbReference type="OrthoDB" id="1838992at2759"/>
<keyword evidence="3" id="KW-1185">Reference proteome</keyword>
<dbReference type="Proteomes" id="UP000585474">
    <property type="component" value="Unassembled WGS sequence"/>
</dbReference>
<comment type="caution">
    <text evidence="2">The sequence shown here is derived from an EMBL/GenBank/DDBJ whole genome shotgun (WGS) entry which is preliminary data.</text>
</comment>
<evidence type="ECO:0000313" key="2">
    <source>
        <dbReference type="EMBL" id="GFZ02403.1"/>
    </source>
</evidence>
<name>A0A7J0FUQ2_9ERIC</name>